<dbReference type="AlphaFoldDB" id="A0A7T9DKK8"/>
<name>A0A7T9DKK8_9ARCH</name>
<evidence type="ECO:0000259" key="1">
    <source>
        <dbReference type="Pfam" id="PF03479"/>
    </source>
</evidence>
<gene>
    <name evidence="2" type="ORF">IPJ89_02195</name>
</gene>
<dbReference type="Gene3D" id="3.30.1330.80">
    <property type="entry name" value="Hypothetical protein, similar to alpha- acetolactate decarboxylase, domain 2"/>
    <property type="match status" value="1"/>
</dbReference>
<proteinExistence type="predicted"/>
<evidence type="ECO:0000313" key="2">
    <source>
        <dbReference type="EMBL" id="QQR93031.1"/>
    </source>
</evidence>
<organism evidence="2">
    <name type="scientific">Candidatus Iainarchaeum sp</name>
    <dbReference type="NCBI Taxonomy" id="3101447"/>
    <lineage>
        <taxon>Archaea</taxon>
        <taxon>Candidatus Iainarchaeota</taxon>
        <taxon>Candidatus Iainarchaeia</taxon>
        <taxon>Candidatus Iainarchaeales</taxon>
        <taxon>Candidatus Iainarchaeaceae</taxon>
        <taxon>Candidatus Iainarchaeum</taxon>
    </lineage>
</organism>
<dbReference type="Pfam" id="PF03479">
    <property type="entry name" value="PCC"/>
    <property type="match status" value="1"/>
</dbReference>
<feature type="domain" description="PPC" evidence="1">
    <location>
        <begin position="19"/>
        <end position="112"/>
    </location>
</feature>
<protein>
    <submittedName>
        <fullName evidence="2">DUF296 domain-containing protein</fullName>
    </submittedName>
</protein>
<accession>A0A7T9DKK8</accession>
<sequence length="142" mass="15441">MPSMDSMIYTGKSVEKNLTLVFDAGDDVLAGLKQAIKQHNIRECTAVEADGLLEEAVIQYFVHNRFTSTELKNGRIVSCSGRFMNLQDGIYGDLHVGFMLGMQMWDGTLVKAKATQGFSLTLKFAQPVGASTPTTGMGSVQN</sequence>
<dbReference type="SUPFAM" id="SSF117856">
    <property type="entry name" value="AF0104/ALDC/Ptd012-like"/>
    <property type="match status" value="1"/>
</dbReference>
<dbReference type="EMBL" id="CP064981">
    <property type="protein sequence ID" value="QQR93031.1"/>
    <property type="molecule type" value="Genomic_DNA"/>
</dbReference>
<dbReference type="InterPro" id="IPR005175">
    <property type="entry name" value="PPC_dom"/>
</dbReference>
<dbReference type="Proteomes" id="UP000596004">
    <property type="component" value="Chromosome"/>
</dbReference>
<reference evidence="2" key="1">
    <citation type="submission" date="2020-11" db="EMBL/GenBank/DDBJ databases">
        <title>Connecting structure to function with the recovery of over 1000 high-quality activated sludge metagenome-assembled genomes encoding full-length rRNA genes using long-read sequencing.</title>
        <authorList>
            <person name="Singleton C.M."/>
            <person name="Petriglieri F."/>
            <person name="Kristensen J.M."/>
            <person name="Kirkegaard R.H."/>
            <person name="Michaelsen T.Y."/>
            <person name="Andersen M.H."/>
            <person name="Karst S.M."/>
            <person name="Dueholm M.S."/>
            <person name="Nielsen P.H."/>
            <person name="Albertsen M."/>
        </authorList>
    </citation>
    <scope>NUCLEOTIDE SEQUENCE</scope>
    <source>
        <strain evidence="2">Fred_18-Q3-R57-64_BAT3C.431</strain>
    </source>
</reference>